<evidence type="ECO:0008006" key="3">
    <source>
        <dbReference type="Google" id="ProtNLM"/>
    </source>
</evidence>
<dbReference type="InterPro" id="IPR052341">
    <property type="entry name" value="LOG_family_nucleotidases"/>
</dbReference>
<dbReference type="PANTHER" id="PTHR43393:SF3">
    <property type="entry name" value="LYSINE DECARBOXYLASE-LIKE PROTEIN"/>
    <property type="match status" value="1"/>
</dbReference>
<accession>A0A9N9XZY4</accession>
<organism evidence="1 2">
    <name type="scientific">Clonostachys byssicola</name>
    <dbReference type="NCBI Taxonomy" id="160290"/>
    <lineage>
        <taxon>Eukaryota</taxon>
        <taxon>Fungi</taxon>
        <taxon>Dikarya</taxon>
        <taxon>Ascomycota</taxon>
        <taxon>Pezizomycotina</taxon>
        <taxon>Sordariomycetes</taxon>
        <taxon>Hypocreomycetidae</taxon>
        <taxon>Hypocreales</taxon>
        <taxon>Bionectriaceae</taxon>
        <taxon>Clonostachys</taxon>
    </lineage>
</organism>
<name>A0A9N9XZY4_9HYPO</name>
<evidence type="ECO:0000313" key="2">
    <source>
        <dbReference type="Proteomes" id="UP000754883"/>
    </source>
</evidence>
<dbReference type="GO" id="GO:0005829">
    <property type="term" value="C:cytosol"/>
    <property type="evidence" value="ECO:0007669"/>
    <property type="project" value="TreeGrafter"/>
</dbReference>
<dbReference type="NCBIfam" id="TIGR00725">
    <property type="entry name" value="TIGR00725 family protein"/>
    <property type="match status" value="1"/>
</dbReference>
<dbReference type="Gene3D" id="3.40.50.450">
    <property type="match status" value="1"/>
</dbReference>
<proteinExistence type="predicted"/>
<dbReference type="InterPro" id="IPR005268">
    <property type="entry name" value="CHP00725"/>
</dbReference>
<dbReference type="SUPFAM" id="SSF102405">
    <property type="entry name" value="MCP/YpsA-like"/>
    <property type="match status" value="1"/>
</dbReference>
<keyword evidence="2" id="KW-1185">Reference proteome</keyword>
<comment type="caution">
    <text evidence="1">The sequence shown here is derived from an EMBL/GenBank/DDBJ whole genome shotgun (WGS) entry which is preliminary data.</text>
</comment>
<dbReference type="Pfam" id="PF18306">
    <property type="entry name" value="LDcluster4"/>
    <property type="match status" value="1"/>
</dbReference>
<sequence length="207" mass="21573">MTLRWDKKNNLLHRGGKVFNPSRLEWSAAPQTTNLSGSEVSPLEALQHLAKEKSLRRVPVGVIGTRTATKKQLEVARKLGAAMADYGMQLICGGKGGVMEAACEGHAAHGGLPVGILPDGEWDGANPFCAIPIATGLGVARNAVIARASVALIAVGGGLGTLSEMAMGMQFKRLVLRLDGAPEVEGAASLGTVEEALDRVARCLLSL</sequence>
<dbReference type="EMBL" id="CABFNO020001436">
    <property type="protein sequence ID" value="CAG9987778.1"/>
    <property type="molecule type" value="Genomic_DNA"/>
</dbReference>
<dbReference type="OrthoDB" id="5133950at2759"/>
<dbReference type="AlphaFoldDB" id="A0A9N9XZY4"/>
<reference evidence="1" key="1">
    <citation type="submission" date="2021-10" db="EMBL/GenBank/DDBJ databases">
        <authorList>
            <person name="Piombo E."/>
        </authorList>
    </citation>
    <scope>NUCLEOTIDE SEQUENCE</scope>
</reference>
<gene>
    <name evidence="1" type="ORF">CBYS24578_00015006</name>
</gene>
<dbReference type="Proteomes" id="UP000754883">
    <property type="component" value="Unassembled WGS sequence"/>
</dbReference>
<dbReference type="PANTHER" id="PTHR43393">
    <property type="entry name" value="CYTOKININ RIBOSIDE 5'-MONOPHOSPHATE PHOSPHORIBOHYDROLASE"/>
    <property type="match status" value="1"/>
</dbReference>
<protein>
    <recommendedName>
        <fullName evidence="3">TIGR00725 family protein</fullName>
    </recommendedName>
</protein>
<dbReference type="InterPro" id="IPR041164">
    <property type="entry name" value="LDcluster4"/>
</dbReference>
<evidence type="ECO:0000313" key="1">
    <source>
        <dbReference type="EMBL" id="CAG9987778.1"/>
    </source>
</evidence>